<dbReference type="EMBL" id="CP003629">
    <property type="protein sequence ID" value="AFQ43282.1"/>
    <property type="molecule type" value="Genomic_DNA"/>
</dbReference>
<keyword evidence="1" id="KW-0812">Transmembrane</keyword>
<dbReference type="KEGG" id="dmi:Desmer_1268"/>
<reference evidence="2 3" key="1">
    <citation type="journal article" date="2012" name="J. Bacteriol.">
        <title>Complete genome sequences of Desulfosporosinus orientis DSM765T, Desulfosporosinus youngiae DSM17734T, Desulfosporosinus meridiei DSM13257T, and Desulfosporosinus acidiphilus DSM22704T.</title>
        <authorList>
            <person name="Pester M."/>
            <person name="Brambilla E."/>
            <person name="Alazard D."/>
            <person name="Rattei T."/>
            <person name="Weinmaier T."/>
            <person name="Han J."/>
            <person name="Lucas S."/>
            <person name="Lapidus A."/>
            <person name="Cheng J.F."/>
            <person name="Goodwin L."/>
            <person name="Pitluck S."/>
            <person name="Peters L."/>
            <person name="Ovchinnikova G."/>
            <person name="Teshima H."/>
            <person name="Detter J.C."/>
            <person name="Han C.S."/>
            <person name="Tapia R."/>
            <person name="Land M.L."/>
            <person name="Hauser L."/>
            <person name="Kyrpides N.C."/>
            <person name="Ivanova N.N."/>
            <person name="Pagani I."/>
            <person name="Huntmann M."/>
            <person name="Wei C.L."/>
            <person name="Davenport K.W."/>
            <person name="Daligault H."/>
            <person name="Chain P.S."/>
            <person name="Chen A."/>
            <person name="Mavromatis K."/>
            <person name="Markowitz V."/>
            <person name="Szeto E."/>
            <person name="Mikhailova N."/>
            <person name="Pati A."/>
            <person name="Wagner M."/>
            <person name="Woyke T."/>
            <person name="Ollivier B."/>
            <person name="Klenk H.P."/>
            <person name="Spring S."/>
            <person name="Loy A."/>
        </authorList>
    </citation>
    <scope>NUCLEOTIDE SEQUENCE [LARGE SCALE GENOMIC DNA]</scope>
    <source>
        <strain evidence="3">ATCC BAA-275 / DSM 13257 / NCIMB 13706 / S10</strain>
    </source>
</reference>
<dbReference type="Proteomes" id="UP000005262">
    <property type="component" value="Chromosome"/>
</dbReference>
<name>J7INC3_DESMD</name>
<proteinExistence type="predicted"/>
<dbReference type="HOGENOM" id="CLU_1755924_0_0_9"/>
<keyword evidence="3" id="KW-1185">Reference proteome</keyword>
<evidence type="ECO:0000313" key="3">
    <source>
        <dbReference type="Proteomes" id="UP000005262"/>
    </source>
</evidence>
<gene>
    <name evidence="2" type="ordered locus">Desmer_1268</name>
</gene>
<dbReference type="RefSeq" id="WP_014902201.1">
    <property type="nucleotide sequence ID" value="NC_018515.1"/>
</dbReference>
<dbReference type="AlphaFoldDB" id="J7INC3"/>
<organism evidence="2 3">
    <name type="scientific">Desulfosporosinus meridiei (strain ATCC BAA-275 / DSM 13257 / KCTC 12902 / NCIMB 13706 / S10)</name>
    <dbReference type="NCBI Taxonomy" id="768704"/>
    <lineage>
        <taxon>Bacteria</taxon>
        <taxon>Bacillati</taxon>
        <taxon>Bacillota</taxon>
        <taxon>Clostridia</taxon>
        <taxon>Eubacteriales</taxon>
        <taxon>Desulfitobacteriaceae</taxon>
        <taxon>Desulfosporosinus</taxon>
    </lineage>
</organism>
<accession>J7INC3</accession>
<feature type="transmembrane region" description="Helical" evidence="1">
    <location>
        <begin position="95"/>
        <end position="113"/>
    </location>
</feature>
<feature type="transmembrane region" description="Helical" evidence="1">
    <location>
        <begin position="41"/>
        <end position="60"/>
    </location>
</feature>
<evidence type="ECO:0000256" key="1">
    <source>
        <dbReference type="SAM" id="Phobius"/>
    </source>
</evidence>
<feature type="transmembrane region" description="Helical" evidence="1">
    <location>
        <begin position="125"/>
        <end position="143"/>
    </location>
</feature>
<keyword evidence="1" id="KW-1133">Transmembrane helix</keyword>
<protein>
    <submittedName>
        <fullName evidence="2">Uncharacterized protein</fullName>
    </submittedName>
</protein>
<feature type="transmembrane region" description="Helical" evidence="1">
    <location>
        <begin position="12"/>
        <end position="35"/>
    </location>
</feature>
<reference evidence="3" key="2">
    <citation type="submission" date="2012-08" db="EMBL/GenBank/DDBJ databases">
        <title>Finished genome of Desulfosporosinus meridiei DSM 13257.</title>
        <authorList>
            <person name="Huntemann M."/>
            <person name="Wei C.-L."/>
            <person name="Han J."/>
            <person name="Detter J.C."/>
            <person name="Han C."/>
            <person name="Davenport K."/>
            <person name="Daligault H."/>
            <person name="Erkkila T."/>
            <person name="Gu W."/>
            <person name="Munk A.C.C."/>
            <person name="Teshima H."/>
            <person name="Xu Y."/>
            <person name="Chain P."/>
            <person name="Tapia R."/>
            <person name="Chen A."/>
            <person name="Krypides N."/>
            <person name="Mavromatis K."/>
            <person name="Markowitz V."/>
            <person name="Szeto E."/>
            <person name="Ivanova N."/>
            <person name="Mikhailova N."/>
            <person name="Ovchinnikova G."/>
            <person name="Pagani I."/>
            <person name="Pati A."/>
            <person name="Goodwin L."/>
            <person name="Peters L."/>
            <person name="Pitluck S."/>
            <person name="Woyke T."/>
            <person name="Pester M."/>
            <person name="Spring S."/>
            <person name="Ollivier B."/>
            <person name="Rattei T."/>
            <person name="Klenk H.-P."/>
            <person name="Wagner M."/>
            <person name="Loy A."/>
        </authorList>
    </citation>
    <scope>NUCLEOTIDE SEQUENCE [LARGE SCALE GENOMIC DNA]</scope>
    <source>
        <strain evidence="3">ATCC BAA-275 / DSM 13257 / NCIMB 13706 / S10</strain>
    </source>
</reference>
<evidence type="ECO:0000313" key="2">
    <source>
        <dbReference type="EMBL" id="AFQ43282.1"/>
    </source>
</evidence>
<sequence length="149" mass="17487">METSQLRRLRFIEGLVMNIPFLLVLMIVFVVPLYLRVSPRLIAGLLLMQVLASLIFSRSLRNLFYVRIFPFMKPLWDYDQQKSASDKWIKWSGRFFNALVVIGLIFVVIYPPSFPEHVDWLSLKYTIAGSLIGYNIGIVWKAFTEKFDY</sequence>
<keyword evidence="1" id="KW-0472">Membrane</keyword>